<evidence type="ECO:0000313" key="2">
    <source>
        <dbReference type="Proteomes" id="UP000736373"/>
    </source>
</evidence>
<evidence type="ECO:0000313" key="1">
    <source>
        <dbReference type="EMBL" id="MBC8752690.1"/>
    </source>
</evidence>
<reference evidence="1 2" key="1">
    <citation type="submission" date="2019-09" db="EMBL/GenBank/DDBJ databases">
        <title>Paraburkholderia podalyriae sp. nov., A South African Podalyria-associated rhizobium.</title>
        <authorList>
            <person name="Mavima L."/>
            <person name="Beukes C.W."/>
            <person name="Palmer M."/>
            <person name="De Meyer S.E."/>
            <person name="James E.K."/>
            <person name="Maluk M."/>
            <person name="Avontuur J.R."/>
            <person name="Chan W.Y."/>
            <person name="Venter S.N."/>
            <person name="Steenkamp E.T."/>
        </authorList>
    </citation>
    <scope>NUCLEOTIDE SEQUENCE [LARGE SCALE GENOMIC DNA]</scope>
    <source>
        <strain evidence="1 2">WC7.3b</strain>
    </source>
</reference>
<accession>A0ABR7Q2B0</accession>
<name>A0ABR7Q2B0_9BURK</name>
<protein>
    <submittedName>
        <fullName evidence="1">DUF3876 domain-containing protein</fullName>
    </submittedName>
</protein>
<organism evidence="1 2">
    <name type="scientific">Paraburkholderia podalyriae</name>
    <dbReference type="NCBI Taxonomy" id="1938811"/>
    <lineage>
        <taxon>Bacteria</taxon>
        <taxon>Pseudomonadati</taxon>
        <taxon>Pseudomonadota</taxon>
        <taxon>Betaproteobacteria</taxon>
        <taxon>Burkholderiales</taxon>
        <taxon>Burkholderiaceae</taxon>
        <taxon>Paraburkholderia</taxon>
    </lineage>
</organism>
<gene>
    <name evidence="1" type="ORF">F6X42_41945</name>
</gene>
<dbReference type="Proteomes" id="UP000736373">
    <property type="component" value="Unassembled WGS sequence"/>
</dbReference>
<dbReference type="PROSITE" id="PS51257">
    <property type="entry name" value="PROKAR_LIPOPROTEIN"/>
    <property type="match status" value="1"/>
</dbReference>
<dbReference type="EMBL" id="VZQQ01000134">
    <property type="protein sequence ID" value="MBC8752690.1"/>
    <property type="molecule type" value="Genomic_DNA"/>
</dbReference>
<sequence>MVRGLIITLAVGSMGVLGGCGKKDGDEFIGKWENSGRKEAVEITKNGDGFLIADTHPNQWVGGTKTDKIPATYQKGVLQVATGFGTANVGYDKEHDTLLMPTMGGSAELTRVK</sequence>
<keyword evidence="2" id="KW-1185">Reference proteome</keyword>
<comment type="caution">
    <text evidence="1">The sequence shown here is derived from an EMBL/GenBank/DDBJ whole genome shotgun (WGS) entry which is preliminary data.</text>
</comment>
<proteinExistence type="predicted"/>